<protein>
    <submittedName>
        <fullName evidence="2">Secreted protein</fullName>
    </submittedName>
</protein>
<dbReference type="PROSITE" id="PS51257">
    <property type="entry name" value="PROKAR_LIPOPROTEIN"/>
    <property type="match status" value="1"/>
</dbReference>
<keyword evidence="3" id="KW-1185">Reference proteome</keyword>
<organism evidence="3">
    <name type="scientific">Melampsora larici-populina (strain 98AG31 / pathotype 3-4-7)</name>
    <name type="common">Poplar leaf rust fungus</name>
    <dbReference type="NCBI Taxonomy" id="747676"/>
    <lineage>
        <taxon>Eukaryota</taxon>
        <taxon>Fungi</taxon>
        <taxon>Dikarya</taxon>
        <taxon>Basidiomycota</taxon>
        <taxon>Pucciniomycotina</taxon>
        <taxon>Pucciniomycetes</taxon>
        <taxon>Pucciniales</taxon>
        <taxon>Melampsoraceae</taxon>
        <taxon>Melampsora</taxon>
    </lineage>
</organism>
<dbReference type="InParanoid" id="F4R698"/>
<dbReference type="AlphaFoldDB" id="F4R698"/>
<evidence type="ECO:0000256" key="1">
    <source>
        <dbReference type="SAM" id="SignalP"/>
    </source>
</evidence>
<dbReference type="EMBL" id="GL883091">
    <property type="protein sequence ID" value="EGG11844.1"/>
    <property type="molecule type" value="Genomic_DNA"/>
</dbReference>
<dbReference type="HOGENOM" id="CLU_1687010_0_0_1"/>
<proteinExistence type="predicted"/>
<reference evidence="3" key="1">
    <citation type="journal article" date="2011" name="Proc. Natl. Acad. Sci. U.S.A.">
        <title>Obligate biotrophy features unraveled by the genomic analysis of rust fungi.</title>
        <authorList>
            <person name="Duplessis S."/>
            <person name="Cuomo C.A."/>
            <person name="Lin Y.-C."/>
            <person name="Aerts A."/>
            <person name="Tisserant E."/>
            <person name="Veneault-Fourrey C."/>
            <person name="Joly D.L."/>
            <person name="Hacquard S."/>
            <person name="Amselem J."/>
            <person name="Cantarel B.L."/>
            <person name="Chiu R."/>
            <person name="Coutinho P.M."/>
            <person name="Feau N."/>
            <person name="Field M."/>
            <person name="Frey P."/>
            <person name="Gelhaye E."/>
            <person name="Goldberg J."/>
            <person name="Grabherr M.G."/>
            <person name="Kodira C.D."/>
            <person name="Kohler A."/>
            <person name="Kuees U."/>
            <person name="Lindquist E.A."/>
            <person name="Lucas S.M."/>
            <person name="Mago R."/>
            <person name="Mauceli E."/>
            <person name="Morin E."/>
            <person name="Murat C."/>
            <person name="Pangilinan J.L."/>
            <person name="Park R."/>
            <person name="Pearson M."/>
            <person name="Quesneville H."/>
            <person name="Rouhier N."/>
            <person name="Sakthikumar S."/>
            <person name="Salamov A.A."/>
            <person name="Schmutz J."/>
            <person name="Selles B."/>
            <person name="Shapiro H."/>
            <person name="Tanguay P."/>
            <person name="Tuskan G.A."/>
            <person name="Henrissat B."/>
            <person name="Van de Peer Y."/>
            <person name="Rouze P."/>
            <person name="Ellis J.G."/>
            <person name="Dodds P.N."/>
            <person name="Schein J.E."/>
            <person name="Zhong S."/>
            <person name="Hamelin R.C."/>
            <person name="Grigoriev I.V."/>
            <person name="Szabo L.J."/>
            <person name="Martin F."/>
        </authorList>
    </citation>
    <scope>NUCLEOTIDE SEQUENCE [LARGE SCALE GENOMIC DNA]</scope>
    <source>
        <strain evidence="3">98AG31 / pathotype 3-4-7</strain>
    </source>
</reference>
<name>F4R698_MELLP</name>
<dbReference type="KEGG" id="mlr:MELLADRAFT_101569"/>
<feature type="signal peptide" evidence="1">
    <location>
        <begin position="1"/>
        <end position="23"/>
    </location>
</feature>
<evidence type="ECO:0000313" key="2">
    <source>
        <dbReference type="EMBL" id="EGG11844.1"/>
    </source>
</evidence>
<evidence type="ECO:0000313" key="3">
    <source>
        <dbReference type="Proteomes" id="UP000001072"/>
    </source>
</evidence>
<dbReference type="OrthoDB" id="10365025at2759"/>
<feature type="chain" id="PRO_5003321381" evidence="1">
    <location>
        <begin position="24"/>
        <end position="156"/>
    </location>
</feature>
<keyword evidence="1" id="KW-0732">Signal</keyword>
<gene>
    <name evidence="2" type="ORF">MELLADRAFT_101569</name>
</gene>
<sequence length="156" mass="17313">MSSNRFLITLFTFLVAGCMLVSCVVPVNSNQEAIMRLKAEVAKVNQISQTLASNDLRKDQIAGLAQDGINSEHVQNADRLWLAQHQIKNARISKSMDVYNDILHKINAIITIFKEMLKKGVTIDDAHQKIARIAQIRSVAKPLNAKLMDNAGYNGP</sequence>
<dbReference type="GeneID" id="18921395"/>
<accession>F4R698</accession>
<dbReference type="RefSeq" id="XP_007404219.1">
    <property type="nucleotide sequence ID" value="XM_007404157.1"/>
</dbReference>
<dbReference type="VEuPathDB" id="FungiDB:MELLADRAFT_101569"/>
<dbReference type="Proteomes" id="UP000001072">
    <property type="component" value="Unassembled WGS sequence"/>
</dbReference>